<dbReference type="InterPro" id="IPR010819">
    <property type="entry name" value="AGE/CE"/>
</dbReference>
<dbReference type="GeneID" id="98664933"/>
<dbReference type="RefSeq" id="WP_074914140.1">
    <property type="nucleotide sequence ID" value="NZ_FORY01000007.1"/>
</dbReference>
<dbReference type="PANTHER" id="PTHR15108">
    <property type="entry name" value="N-ACYLGLUCOSAMINE-2-EPIMERASE"/>
    <property type="match status" value="1"/>
</dbReference>
<sequence>MLWQDWVENWLYNTSADLWRATGMDPKSGLSWEALSIHGDPLPNLQRRIRVQFRQSYCFARLAKQRSDPTLLTAAYDLFQTALTRGVCAQTGHLVATLNPDLSIAQVKHDLYDLAFVLLAVSALIDSGRDMSTELAWVERQLASLKADQGWHEAADHPLPRRQNPHMHLFEAATETYRVTQELRFLKMAQECLSLFQTHFLTSEGDVLEFFAADWTPYRDGAQQIEPGHGAEWIYLLDHYETVTGQPHGVDLEKMFLRAAGTCDQRGFLPDTCVPMSDTRRLWPQTELLKAALVLSRKGYALPETFTPDDILARFIADYLSPPMNGGWYDTLRMHTGDVVSNHMPASSYYHIVVALEAYLHSSDLSWEVVGPSLSQQKAKAASGPLNLR</sequence>
<dbReference type="InterPro" id="IPR008928">
    <property type="entry name" value="6-hairpin_glycosidase_sf"/>
</dbReference>
<dbReference type="GO" id="GO:0005975">
    <property type="term" value="P:carbohydrate metabolic process"/>
    <property type="evidence" value="ECO:0007669"/>
    <property type="project" value="InterPro"/>
</dbReference>
<name>A0A1I3T512_9RHOB</name>
<keyword evidence="2 3" id="KW-0413">Isomerase</keyword>
<evidence type="ECO:0000256" key="1">
    <source>
        <dbReference type="ARBA" id="ARBA00008558"/>
    </source>
</evidence>
<dbReference type="SUPFAM" id="SSF48208">
    <property type="entry name" value="Six-hairpin glycosidases"/>
    <property type="match status" value="1"/>
</dbReference>
<dbReference type="EMBL" id="FORY01000007">
    <property type="protein sequence ID" value="SFJ64766.1"/>
    <property type="molecule type" value="Genomic_DNA"/>
</dbReference>
<dbReference type="AlphaFoldDB" id="A0A1I3T512"/>
<dbReference type="OrthoDB" id="9806359at2"/>
<dbReference type="STRING" id="576117.SAMN04488138_107203"/>
<evidence type="ECO:0000256" key="2">
    <source>
        <dbReference type="ARBA" id="ARBA00023235"/>
    </source>
</evidence>
<proteinExistence type="inferred from homology"/>
<gene>
    <name evidence="3" type="ORF">SAMN04488138_107203</name>
</gene>
<dbReference type="Proteomes" id="UP000183299">
    <property type="component" value="Unassembled WGS sequence"/>
</dbReference>
<evidence type="ECO:0000313" key="4">
    <source>
        <dbReference type="Proteomes" id="UP000183299"/>
    </source>
</evidence>
<evidence type="ECO:0000313" key="3">
    <source>
        <dbReference type="EMBL" id="SFJ64766.1"/>
    </source>
</evidence>
<keyword evidence="4" id="KW-1185">Reference proteome</keyword>
<organism evidence="3 4">
    <name type="scientific">Celeribacter halophilus</name>
    <dbReference type="NCBI Taxonomy" id="576117"/>
    <lineage>
        <taxon>Bacteria</taxon>
        <taxon>Pseudomonadati</taxon>
        <taxon>Pseudomonadota</taxon>
        <taxon>Alphaproteobacteria</taxon>
        <taxon>Rhodobacterales</taxon>
        <taxon>Roseobacteraceae</taxon>
        <taxon>Celeribacter</taxon>
    </lineage>
</organism>
<dbReference type="InterPro" id="IPR012341">
    <property type="entry name" value="6hp_glycosidase-like_sf"/>
</dbReference>
<accession>A0A1I3T512</accession>
<dbReference type="Pfam" id="PF07221">
    <property type="entry name" value="GlcNAc_2-epim"/>
    <property type="match status" value="1"/>
</dbReference>
<reference evidence="3 4" key="1">
    <citation type="submission" date="2016-10" db="EMBL/GenBank/DDBJ databases">
        <authorList>
            <person name="de Groot N.N."/>
        </authorList>
    </citation>
    <scope>NUCLEOTIDE SEQUENCE [LARGE SCALE GENOMIC DNA]</scope>
    <source>
        <strain evidence="3 4">CGMCC 1.8891</strain>
    </source>
</reference>
<comment type="similarity">
    <text evidence="1">Belongs to the N-acylglucosamine 2-epimerase family.</text>
</comment>
<dbReference type="Gene3D" id="1.50.10.10">
    <property type="match status" value="1"/>
</dbReference>
<dbReference type="GO" id="GO:0016853">
    <property type="term" value="F:isomerase activity"/>
    <property type="evidence" value="ECO:0007669"/>
    <property type="project" value="UniProtKB-KW"/>
</dbReference>
<protein>
    <submittedName>
        <fullName evidence="3">Mannose-6-phosphate isomerase</fullName>
    </submittedName>
</protein>